<proteinExistence type="predicted"/>
<dbReference type="PANTHER" id="PTHR46628">
    <property type="entry name" value="PIRNA BIOGENESIS PROTEIN EXD1"/>
    <property type="match status" value="1"/>
</dbReference>
<keyword evidence="3" id="KW-0378">Hydrolase</keyword>
<feature type="coiled-coil region" evidence="1">
    <location>
        <begin position="317"/>
        <end position="344"/>
    </location>
</feature>
<dbReference type="SUPFAM" id="SSF53098">
    <property type="entry name" value="Ribonuclease H-like"/>
    <property type="match status" value="1"/>
</dbReference>
<dbReference type="Gene3D" id="3.30.420.10">
    <property type="entry name" value="Ribonuclease H-like superfamily/Ribonuclease H"/>
    <property type="match status" value="1"/>
</dbReference>
<sequence>MDKTDLVKGQTVLLELEGECVIGQVLHLGSDRSFVRLQNVRDFQSNQPILGNQDYYNSEIRTIKIIEQSEPTATNVQQQQQQTAGSAVSSSEAVAKINLEDIQTIFDRIDNHIFIHQTDMKYHDAIKYLKTQKLLALAVEGAEGGRCAENPSLLSIATPDRIFIFDIMWMRITKDLKAILANPKIRRVIHNGRLAEDVLKHRFGAPLGKSFDTMVAHVATTKNYDYQSEMSVEKCLAKYLNLPGNVFDPNITFENRPLNEGQRKAAAKNVAFLLTLQDYFIHEVMLESFYATCNRYGTSLAGNANHIHTVIKLNEGRNEDLHDIERFELNINEEQEEAHRRRRRTQWFGAKLISSV</sequence>
<dbReference type="GO" id="GO:0034587">
    <property type="term" value="P:piRNA processing"/>
    <property type="evidence" value="ECO:0007669"/>
    <property type="project" value="TreeGrafter"/>
</dbReference>
<organism evidence="3">
    <name type="scientific">Culex tarsalis</name>
    <name type="common">Encephalitis mosquito</name>
    <dbReference type="NCBI Taxonomy" id="7177"/>
    <lineage>
        <taxon>Eukaryota</taxon>
        <taxon>Metazoa</taxon>
        <taxon>Ecdysozoa</taxon>
        <taxon>Arthropoda</taxon>
        <taxon>Hexapoda</taxon>
        <taxon>Insecta</taxon>
        <taxon>Pterygota</taxon>
        <taxon>Neoptera</taxon>
        <taxon>Endopterygota</taxon>
        <taxon>Diptera</taxon>
        <taxon>Nematocera</taxon>
        <taxon>Culicoidea</taxon>
        <taxon>Culicidae</taxon>
        <taxon>Culicinae</taxon>
        <taxon>Culicini</taxon>
        <taxon>Culex</taxon>
        <taxon>Culex</taxon>
    </lineage>
</organism>
<evidence type="ECO:0000313" key="3">
    <source>
        <dbReference type="EMBL" id="JAV24880.1"/>
    </source>
</evidence>
<dbReference type="InterPro" id="IPR052144">
    <property type="entry name" value="piRNA_biogenesis_EXD1"/>
</dbReference>
<dbReference type="InterPro" id="IPR012337">
    <property type="entry name" value="RNaseH-like_sf"/>
</dbReference>
<dbReference type="PANTHER" id="PTHR46628:SF1">
    <property type="entry name" value="PIRNA BIOGENESIS PROTEIN EXD1"/>
    <property type="match status" value="1"/>
</dbReference>
<evidence type="ECO:0000256" key="1">
    <source>
        <dbReference type="SAM" id="Coils"/>
    </source>
</evidence>
<dbReference type="GO" id="GO:0003676">
    <property type="term" value="F:nucleic acid binding"/>
    <property type="evidence" value="ECO:0007669"/>
    <property type="project" value="InterPro"/>
</dbReference>
<keyword evidence="3" id="KW-0540">Nuclease</keyword>
<dbReference type="GO" id="GO:0008408">
    <property type="term" value="F:3'-5' exonuclease activity"/>
    <property type="evidence" value="ECO:0007669"/>
    <property type="project" value="InterPro"/>
</dbReference>
<dbReference type="AlphaFoldDB" id="A0A1Q3FBE8"/>
<name>A0A1Q3FBE8_CULTA</name>
<dbReference type="EMBL" id="GFDL01010165">
    <property type="protein sequence ID" value="JAV24880.1"/>
    <property type="molecule type" value="Transcribed_RNA"/>
</dbReference>
<evidence type="ECO:0000259" key="2">
    <source>
        <dbReference type="Pfam" id="PF01612"/>
    </source>
</evidence>
<keyword evidence="1" id="KW-0175">Coiled coil</keyword>
<dbReference type="InterPro" id="IPR002562">
    <property type="entry name" value="3'-5'_exonuclease_dom"/>
</dbReference>
<feature type="domain" description="3'-5' exonuclease" evidence="2">
    <location>
        <begin position="117"/>
        <end position="281"/>
    </location>
</feature>
<reference evidence="3" key="1">
    <citation type="submission" date="2017-01" db="EMBL/GenBank/DDBJ databases">
        <title>A deep insight into the sialotranscriptome of adult male and female Cluex tarsalis mosquitoes.</title>
        <authorList>
            <person name="Ribeiro J.M."/>
            <person name="Moreira F."/>
            <person name="Bernard K.A."/>
            <person name="Calvo E."/>
        </authorList>
    </citation>
    <scope>NUCLEOTIDE SEQUENCE</scope>
    <source>
        <strain evidence="3">Kern County</strain>
        <tissue evidence="3">Salivary glands</tissue>
    </source>
</reference>
<accession>A0A1Q3FBE8</accession>
<dbReference type="InterPro" id="IPR036397">
    <property type="entry name" value="RNaseH_sf"/>
</dbReference>
<dbReference type="Pfam" id="PF01612">
    <property type="entry name" value="DNA_pol_A_exo1"/>
    <property type="match status" value="1"/>
</dbReference>
<keyword evidence="3" id="KW-0269">Exonuclease</keyword>
<dbReference type="GO" id="GO:1990923">
    <property type="term" value="C:PET complex"/>
    <property type="evidence" value="ECO:0007669"/>
    <property type="project" value="TreeGrafter"/>
</dbReference>
<protein>
    <submittedName>
        <fullName evidence="3">Putative deddy 3'-5' exonuclease protein</fullName>
    </submittedName>
</protein>